<dbReference type="Gene3D" id="2.60.40.10">
    <property type="entry name" value="Immunoglobulins"/>
    <property type="match status" value="3"/>
</dbReference>
<dbReference type="PROSITE" id="PS00290">
    <property type="entry name" value="IG_MHC"/>
    <property type="match status" value="1"/>
</dbReference>
<keyword evidence="5" id="KW-1185">Reference proteome</keyword>
<dbReference type="CDD" id="cd00098">
    <property type="entry name" value="IgC1"/>
    <property type="match status" value="1"/>
</dbReference>
<dbReference type="InterPro" id="IPR036179">
    <property type="entry name" value="Ig-like_dom_sf"/>
</dbReference>
<keyword evidence="2" id="KW-0393">Immunoglobulin domain</keyword>
<dbReference type="InterPro" id="IPR007110">
    <property type="entry name" value="Ig-like_dom"/>
</dbReference>
<dbReference type="PROSITE" id="PS50835">
    <property type="entry name" value="IG_LIKE"/>
    <property type="match status" value="3"/>
</dbReference>
<reference evidence="4" key="1">
    <citation type="submission" date="2025-08" db="UniProtKB">
        <authorList>
            <consortium name="Ensembl"/>
        </authorList>
    </citation>
    <scope>IDENTIFICATION</scope>
</reference>
<feature type="domain" description="Ig-like" evidence="3">
    <location>
        <begin position="1"/>
        <end position="87"/>
    </location>
</feature>
<keyword evidence="1" id="KW-1015">Disulfide bond</keyword>
<dbReference type="PANTHER" id="PTHR23411">
    <property type="entry name" value="TAPASIN"/>
    <property type="match status" value="1"/>
</dbReference>
<feature type="domain" description="Ig-like" evidence="3">
    <location>
        <begin position="197"/>
        <end position="286"/>
    </location>
</feature>
<dbReference type="InterPro" id="IPR013783">
    <property type="entry name" value="Ig-like_fold"/>
</dbReference>
<dbReference type="Ensembl" id="ENSCCRT00000106369.2">
    <property type="protein sequence ID" value="ENSCCRP00000098031.2"/>
    <property type="gene ID" value="ENSCCRG00000052718.2"/>
</dbReference>
<proteinExistence type="predicted"/>
<dbReference type="InterPro" id="IPR050380">
    <property type="entry name" value="Immune_Resp_Modulators"/>
</dbReference>
<evidence type="ECO:0000256" key="2">
    <source>
        <dbReference type="ARBA" id="ARBA00023319"/>
    </source>
</evidence>
<dbReference type="SUPFAM" id="SSF48726">
    <property type="entry name" value="Immunoglobulin"/>
    <property type="match status" value="3"/>
</dbReference>
<feature type="domain" description="Ig-like" evidence="3">
    <location>
        <begin position="88"/>
        <end position="185"/>
    </location>
</feature>
<dbReference type="OMA" id="AECQPKS"/>
<evidence type="ECO:0000256" key="1">
    <source>
        <dbReference type="ARBA" id="ARBA00023157"/>
    </source>
</evidence>
<evidence type="ECO:0000259" key="3">
    <source>
        <dbReference type="PROSITE" id="PS50835"/>
    </source>
</evidence>
<dbReference type="AlphaFoldDB" id="A0A8C1I4Z0"/>
<dbReference type="InterPro" id="IPR003597">
    <property type="entry name" value="Ig_C1-set"/>
</dbReference>
<dbReference type="Pfam" id="PF07654">
    <property type="entry name" value="C1-set"/>
    <property type="match status" value="3"/>
</dbReference>
<dbReference type="SMART" id="SM00407">
    <property type="entry name" value="IGc1"/>
    <property type="match status" value="3"/>
</dbReference>
<evidence type="ECO:0000313" key="5">
    <source>
        <dbReference type="Proteomes" id="UP001108240"/>
    </source>
</evidence>
<reference evidence="4" key="2">
    <citation type="submission" date="2025-09" db="UniProtKB">
        <authorList>
            <consortium name="Ensembl"/>
        </authorList>
    </citation>
    <scope>IDENTIFICATION</scope>
</reference>
<sequence>MSREDGDRIVLECQLNDYFPEKLTVQWLEGDKPVNAQINKKFQNTDKGEKKYTYISQLSISAPYEGKKYTCKLVNVISQQMCSTVIAPSSKQAEVYLLGPSHSDVRSGTSVILTCLVVGQSVRLFSIQWKVNGKLLNHDVDKQAPKEHNNGTQSRENIMRVSGSKWNNYDVFTCEVTHLEYFPITNRCNIPADPKRPTVRILRPSDGDLSGLQNTNLLCLITGFFPSDISVQWQLNGTQLDASQFTNSPDGKFSIRSHLDLQPSDWAPGEVYTCRVTHLADTLVLNISMKTGTLDFKLLKGTMHINCSVPCGAAGGSKSP</sequence>
<dbReference type="Proteomes" id="UP001108240">
    <property type="component" value="Unplaced"/>
</dbReference>
<accession>A0A8C1I4Z0</accession>
<name>A0A8C1I4Z0_CYPCA</name>
<dbReference type="InterPro" id="IPR003006">
    <property type="entry name" value="Ig/MHC_CS"/>
</dbReference>
<dbReference type="FunFam" id="2.60.40.10:FF:000283">
    <property type="entry name" value="Immunoglobulin kappa constant"/>
    <property type="match status" value="1"/>
</dbReference>
<organism evidence="4 5">
    <name type="scientific">Cyprinus carpio carpio</name>
    <dbReference type="NCBI Taxonomy" id="630221"/>
    <lineage>
        <taxon>Eukaryota</taxon>
        <taxon>Metazoa</taxon>
        <taxon>Chordata</taxon>
        <taxon>Craniata</taxon>
        <taxon>Vertebrata</taxon>
        <taxon>Euteleostomi</taxon>
        <taxon>Actinopterygii</taxon>
        <taxon>Neopterygii</taxon>
        <taxon>Teleostei</taxon>
        <taxon>Ostariophysi</taxon>
        <taxon>Cypriniformes</taxon>
        <taxon>Cyprinidae</taxon>
        <taxon>Cyprininae</taxon>
        <taxon>Cyprinus</taxon>
    </lineage>
</organism>
<dbReference type="GeneTree" id="ENSGT00940000163371"/>
<protein>
    <recommendedName>
        <fullName evidence="3">Ig-like domain-containing protein</fullName>
    </recommendedName>
</protein>
<evidence type="ECO:0000313" key="4">
    <source>
        <dbReference type="Ensembl" id="ENSCCRP00000098031.2"/>
    </source>
</evidence>